<keyword evidence="13" id="KW-0576">Peroxisome</keyword>
<dbReference type="SUPFAM" id="SSF48452">
    <property type="entry name" value="TPR-like"/>
    <property type="match status" value="1"/>
</dbReference>
<dbReference type="InterPro" id="IPR019734">
    <property type="entry name" value="TPR_rpt"/>
</dbReference>
<evidence type="ECO:0000256" key="9">
    <source>
        <dbReference type="ARBA" id="ARBA00022803"/>
    </source>
</evidence>
<dbReference type="GO" id="GO:0016560">
    <property type="term" value="P:protein import into peroxisome matrix, docking"/>
    <property type="evidence" value="ECO:0007669"/>
    <property type="project" value="TreeGrafter"/>
</dbReference>
<dbReference type="Pfam" id="PF13181">
    <property type="entry name" value="TPR_8"/>
    <property type="match status" value="1"/>
</dbReference>
<evidence type="ECO:0000256" key="8">
    <source>
        <dbReference type="ARBA" id="ARBA00022737"/>
    </source>
</evidence>
<dbReference type="Proteomes" id="UP000281245">
    <property type="component" value="Unassembled WGS sequence"/>
</dbReference>
<accession>A0A3M6WB79</accession>
<keyword evidence="11" id="KW-0653">Protein transport</keyword>
<dbReference type="AlphaFoldDB" id="A0A3M6WB79"/>
<dbReference type="PANTHER" id="PTHR10130:SF0">
    <property type="entry name" value="GH08708P"/>
    <property type="match status" value="1"/>
</dbReference>
<evidence type="ECO:0000256" key="14">
    <source>
        <dbReference type="ARBA" id="ARBA00032505"/>
    </source>
</evidence>
<feature type="region of interest" description="Disordered" evidence="16">
    <location>
        <begin position="109"/>
        <end position="143"/>
    </location>
</feature>
<evidence type="ECO:0000256" key="16">
    <source>
        <dbReference type="SAM" id="MobiDB-lite"/>
    </source>
</evidence>
<evidence type="ECO:0000313" key="18">
    <source>
        <dbReference type="Proteomes" id="UP000281245"/>
    </source>
</evidence>
<dbReference type="GO" id="GO:0005052">
    <property type="term" value="F:peroxisome matrix targeting signal-1 binding"/>
    <property type="evidence" value="ECO:0007669"/>
    <property type="project" value="TreeGrafter"/>
</dbReference>
<sequence length="678" mass="74926">MFLNLLSFTYYILYRESTATMSFLGGPECSTAANPLAQFQKQTSADTSLQRDRLTNRGPNQFGGFRSQQGLPEDAAFQDFQAAGPQFNETLPAAHDPRLFEMEQMKRASQFGGGGDMGNGWAAEFGQQGPQGFAQQPAQSRAGAFSPADFANFRQQSSAASPLQRNGSPAAASGYAGQSAFSRPPMYGSAFGGGFGGMQRPMFQSGMYGQQQPQPQTFEGKGKGRVQELSDTDWEKQFEELSTQDREVDNLDAEAQNAMERELNDLDRSETGFGDFENIWNSIRTETDANREMLSDEELAKHMGEGFDEWKDFDGMGHDFSGLGTHDFYQGPELGNYLFEENNPFKEIPNAFEEGMKILHEGGNLSLASLAFEAAVQKDENFTDAWVALGQAQAQNEKEAPAIRALEQAIKLDPSNLEALMGLSVSYTNEGYDSLAYRTLERWVGAKYPQLGVAPRGLEDDATEEMGFTDRHLLHEKVTNLFLEAAQMNPEGGNVDVDVQVGLGVLFYGSEEYEKAIDCFNAALDSSEHGALKREGEEHLLWNRLGATLANSGRSEEAIEAYNRALDLRPNFVRARYNLGVSCINLGVLETAAGHLLNALSMHRLIEAEGRAKAAELLRDGQGNDVDDRVVEGLLQQNQSTNLYDTLRRVFSQMSRRDLAEMVGPDMDLDKLRGEFEF</sequence>
<feature type="repeat" description="TPR" evidence="15">
    <location>
        <begin position="383"/>
        <end position="416"/>
    </location>
</feature>
<feature type="region of interest" description="Disordered" evidence="16">
    <location>
        <begin position="156"/>
        <end position="177"/>
    </location>
</feature>
<keyword evidence="8" id="KW-0677">Repeat</keyword>
<evidence type="ECO:0000256" key="13">
    <source>
        <dbReference type="ARBA" id="ARBA00023140"/>
    </source>
</evidence>
<feature type="repeat" description="TPR" evidence="15">
    <location>
        <begin position="539"/>
        <end position="572"/>
    </location>
</feature>
<dbReference type="SMART" id="SM00028">
    <property type="entry name" value="TPR"/>
    <property type="match status" value="4"/>
</dbReference>
<name>A0A3M6WB79_HORWE</name>
<dbReference type="PROSITE" id="PS50005">
    <property type="entry name" value="TPR"/>
    <property type="match status" value="3"/>
</dbReference>
<dbReference type="EMBL" id="QWIJ01001233">
    <property type="protein sequence ID" value="RMX75775.1"/>
    <property type="molecule type" value="Genomic_DNA"/>
</dbReference>
<dbReference type="InterPro" id="IPR011990">
    <property type="entry name" value="TPR-like_helical_dom_sf"/>
</dbReference>
<dbReference type="InterPro" id="IPR024111">
    <property type="entry name" value="PEX5/PEX5L"/>
</dbReference>
<evidence type="ECO:0000313" key="17">
    <source>
        <dbReference type="EMBL" id="RMX75775.1"/>
    </source>
</evidence>
<keyword evidence="9 15" id="KW-0802">TPR repeat</keyword>
<dbReference type="PANTHER" id="PTHR10130">
    <property type="entry name" value="PEROXISOMAL TARGETING SIGNAL 1 RECEPTOR PEX5"/>
    <property type="match status" value="1"/>
</dbReference>
<feature type="region of interest" description="Disordered" evidence="16">
    <location>
        <begin position="201"/>
        <end position="225"/>
    </location>
</feature>
<comment type="caution">
    <text evidence="17">The sequence shown here is derived from an EMBL/GenBank/DDBJ whole genome shotgun (WGS) entry which is preliminary data.</text>
</comment>
<protein>
    <recommendedName>
        <fullName evidence="4">Peroxisomal targeting signal receptor</fullName>
    </recommendedName>
    <alternativeName>
        <fullName evidence="14">Peroxin-5</fullName>
    </alternativeName>
</protein>
<keyword evidence="12" id="KW-0882">Thioester bond</keyword>
<dbReference type="VEuPathDB" id="FungiDB:BTJ68_11202"/>
<dbReference type="FunFam" id="1.25.40.10:FF:000218">
    <property type="entry name" value="Peroxisomal targeting signal receptor"/>
    <property type="match status" value="1"/>
</dbReference>
<keyword evidence="6" id="KW-0963">Cytoplasm</keyword>
<comment type="similarity">
    <text evidence="3">Belongs to the peroxisomal targeting signal receptor family.</text>
</comment>
<reference evidence="17 18" key="1">
    <citation type="journal article" date="2018" name="BMC Genomics">
        <title>Genomic evidence for intraspecific hybridization in a clonal and extremely halotolerant yeast.</title>
        <authorList>
            <person name="Gostincar C."/>
            <person name="Stajich J.E."/>
            <person name="Zupancic J."/>
            <person name="Zalar P."/>
            <person name="Gunde-Cimerman N."/>
        </authorList>
    </citation>
    <scope>NUCLEOTIDE SEQUENCE [LARGE SCALE GENOMIC DNA]</scope>
    <source>
        <strain evidence="17 18">EXF-6656</strain>
    </source>
</reference>
<evidence type="ECO:0000256" key="3">
    <source>
        <dbReference type="ARBA" id="ARBA00005348"/>
    </source>
</evidence>
<evidence type="ECO:0000256" key="1">
    <source>
        <dbReference type="ARBA" id="ARBA00004275"/>
    </source>
</evidence>
<comment type="subcellular location">
    <subcellularLocation>
        <location evidence="2">Cytoplasm</location>
    </subcellularLocation>
    <subcellularLocation>
        <location evidence="1">Peroxisome</location>
    </subcellularLocation>
</comment>
<feature type="compositionally biased region" description="Polar residues" evidence="16">
    <location>
        <begin position="207"/>
        <end position="217"/>
    </location>
</feature>
<feature type="compositionally biased region" description="Polar residues" evidence="16">
    <location>
        <begin position="156"/>
        <end position="167"/>
    </location>
</feature>
<dbReference type="GO" id="GO:0005829">
    <property type="term" value="C:cytosol"/>
    <property type="evidence" value="ECO:0007669"/>
    <property type="project" value="TreeGrafter"/>
</dbReference>
<keyword evidence="7" id="KW-1017">Isopeptide bond</keyword>
<dbReference type="Pfam" id="PF13414">
    <property type="entry name" value="TPR_11"/>
    <property type="match status" value="1"/>
</dbReference>
<evidence type="ECO:0000256" key="12">
    <source>
        <dbReference type="ARBA" id="ARBA00022966"/>
    </source>
</evidence>
<evidence type="ECO:0000256" key="6">
    <source>
        <dbReference type="ARBA" id="ARBA00022490"/>
    </source>
</evidence>
<feature type="repeat" description="TPR" evidence="15">
    <location>
        <begin position="497"/>
        <end position="530"/>
    </location>
</feature>
<dbReference type="OrthoDB" id="10006023at2759"/>
<evidence type="ECO:0000256" key="15">
    <source>
        <dbReference type="PROSITE-ProRule" id="PRU00339"/>
    </source>
</evidence>
<evidence type="ECO:0000256" key="10">
    <source>
        <dbReference type="ARBA" id="ARBA00022843"/>
    </source>
</evidence>
<evidence type="ECO:0000256" key="4">
    <source>
        <dbReference type="ARBA" id="ARBA00014710"/>
    </source>
</evidence>
<dbReference type="GO" id="GO:0005778">
    <property type="term" value="C:peroxisomal membrane"/>
    <property type="evidence" value="ECO:0007669"/>
    <property type="project" value="TreeGrafter"/>
</dbReference>
<evidence type="ECO:0000256" key="7">
    <source>
        <dbReference type="ARBA" id="ARBA00022499"/>
    </source>
</evidence>
<keyword evidence="5" id="KW-0813">Transport</keyword>
<gene>
    <name evidence="17" type="ORF">D0869_11316</name>
</gene>
<proteinExistence type="inferred from homology"/>
<organism evidence="17 18">
    <name type="scientific">Hortaea werneckii</name>
    <name type="common">Black yeast</name>
    <name type="synonym">Cladosporium werneckii</name>
    <dbReference type="NCBI Taxonomy" id="91943"/>
    <lineage>
        <taxon>Eukaryota</taxon>
        <taxon>Fungi</taxon>
        <taxon>Dikarya</taxon>
        <taxon>Ascomycota</taxon>
        <taxon>Pezizomycotina</taxon>
        <taxon>Dothideomycetes</taxon>
        <taxon>Dothideomycetidae</taxon>
        <taxon>Mycosphaerellales</taxon>
        <taxon>Teratosphaeriaceae</taxon>
        <taxon>Hortaea</taxon>
    </lineage>
</organism>
<dbReference type="PROSITE" id="PS50293">
    <property type="entry name" value="TPR_REGION"/>
    <property type="match status" value="1"/>
</dbReference>
<evidence type="ECO:0000256" key="5">
    <source>
        <dbReference type="ARBA" id="ARBA00022448"/>
    </source>
</evidence>
<feature type="compositionally biased region" description="Low complexity" evidence="16">
    <location>
        <begin position="125"/>
        <end position="139"/>
    </location>
</feature>
<keyword evidence="10" id="KW-0832">Ubl conjugation</keyword>
<evidence type="ECO:0000256" key="11">
    <source>
        <dbReference type="ARBA" id="ARBA00022927"/>
    </source>
</evidence>
<dbReference type="Gene3D" id="1.25.40.10">
    <property type="entry name" value="Tetratricopeptide repeat domain"/>
    <property type="match status" value="1"/>
</dbReference>
<evidence type="ECO:0000256" key="2">
    <source>
        <dbReference type="ARBA" id="ARBA00004496"/>
    </source>
</evidence>